<keyword evidence="1" id="KW-0677">Repeat</keyword>
<dbReference type="Pfam" id="PF12796">
    <property type="entry name" value="Ank_2"/>
    <property type="match status" value="1"/>
</dbReference>
<evidence type="ECO:0000256" key="2">
    <source>
        <dbReference type="ARBA" id="ARBA00023043"/>
    </source>
</evidence>
<gene>
    <name evidence="3" type="ORF">B0H16DRAFT_1485479</name>
</gene>
<reference evidence="3" key="1">
    <citation type="submission" date="2023-03" db="EMBL/GenBank/DDBJ databases">
        <title>Massive genome expansion in bonnet fungi (Mycena s.s.) driven by repeated elements and novel gene families across ecological guilds.</title>
        <authorList>
            <consortium name="Lawrence Berkeley National Laboratory"/>
            <person name="Harder C.B."/>
            <person name="Miyauchi S."/>
            <person name="Viragh M."/>
            <person name="Kuo A."/>
            <person name="Thoen E."/>
            <person name="Andreopoulos B."/>
            <person name="Lu D."/>
            <person name="Skrede I."/>
            <person name="Drula E."/>
            <person name="Henrissat B."/>
            <person name="Morin E."/>
            <person name="Kohler A."/>
            <person name="Barry K."/>
            <person name="LaButti K."/>
            <person name="Morin E."/>
            <person name="Salamov A."/>
            <person name="Lipzen A."/>
            <person name="Mereny Z."/>
            <person name="Hegedus B."/>
            <person name="Baldrian P."/>
            <person name="Stursova M."/>
            <person name="Weitz H."/>
            <person name="Taylor A."/>
            <person name="Grigoriev I.V."/>
            <person name="Nagy L.G."/>
            <person name="Martin F."/>
            <person name="Kauserud H."/>
        </authorList>
    </citation>
    <scope>NUCLEOTIDE SEQUENCE</scope>
    <source>
        <strain evidence="3">CBHHK182m</strain>
    </source>
</reference>
<evidence type="ECO:0000313" key="4">
    <source>
        <dbReference type="Proteomes" id="UP001215598"/>
    </source>
</evidence>
<name>A0AAD7DMQ3_9AGAR</name>
<dbReference type="EMBL" id="JARKIB010000670">
    <property type="protein sequence ID" value="KAJ7694946.1"/>
    <property type="molecule type" value="Genomic_DNA"/>
</dbReference>
<dbReference type="PANTHER" id="PTHR24166">
    <property type="entry name" value="ROLLING PEBBLES, ISOFORM B"/>
    <property type="match status" value="1"/>
</dbReference>
<dbReference type="Gene3D" id="1.25.40.20">
    <property type="entry name" value="Ankyrin repeat-containing domain"/>
    <property type="match status" value="2"/>
</dbReference>
<keyword evidence="4" id="KW-1185">Reference proteome</keyword>
<dbReference type="PANTHER" id="PTHR24166:SF48">
    <property type="entry name" value="PROTEIN VAPYRIN"/>
    <property type="match status" value="1"/>
</dbReference>
<organism evidence="3 4">
    <name type="scientific">Mycena metata</name>
    <dbReference type="NCBI Taxonomy" id="1033252"/>
    <lineage>
        <taxon>Eukaryota</taxon>
        <taxon>Fungi</taxon>
        <taxon>Dikarya</taxon>
        <taxon>Basidiomycota</taxon>
        <taxon>Agaricomycotina</taxon>
        <taxon>Agaricomycetes</taxon>
        <taxon>Agaricomycetidae</taxon>
        <taxon>Agaricales</taxon>
        <taxon>Marasmiineae</taxon>
        <taxon>Mycenaceae</taxon>
        <taxon>Mycena</taxon>
    </lineage>
</organism>
<dbReference type="SMART" id="SM00248">
    <property type="entry name" value="ANK"/>
    <property type="match status" value="3"/>
</dbReference>
<proteinExistence type="predicted"/>
<dbReference type="InterPro" id="IPR002110">
    <property type="entry name" value="Ankyrin_rpt"/>
</dbReference>
<sequence length="149" mass="16742">MLQPNLADRNGRTPLMYSATSNSYPDVSNLLLNRPETDVRLTSNDGRTLLMHAASGGSTDLMHPERGHKAAVELLLARRDLNINSRDRHFRTPLYHALASAKIGMAYRRRSAQETADALRQHGAIADDPDLLERLESEACEEVWQWLHG</sequence>
<evidence type="ECO:0000256" key="1">
    <source>
        <dbReference type="ARBA" id="ARBA00022737"/>
    </source>
</evidence>
<dbReference type="Proteomes" id="UP001215598">
    <property type="component" value="Unassembled WGS sequence"/>
</dbReference>
<dbReference type="AlphaFoldDB" id="A0AAD7DMQ3"/>
<dbReference type="InterPro" id="IPR050889">
    <property type="entry name" value="Dendritic_Spine_Reg/Scaffold"/>
</dbReference>
<keyword evidence="2" id="KW-0040">ANK repeat</keyword>
<accession>A0AAD7DMQ3</accession>
<comment type="caution">
    <text evidence="3">The sequence shown here is derived from an EMBL/GenBank/DDBJ whole genome shotgun (WGS) entry which is preliminary data.</text>
</comment>
<evidence type="ECO:0000313" key="3">
    <source>
        <dbReference type="EMBL" id="KAJ7694946.1"/>
    </source>
</evidence>
<dbReference type="InterPro" id="IPR036770">
    <property type="entry name" value="Ankyrin_rpt-contain_sf"/>
</dbReference>
<protein>
    <submittedName>
        <fullName evidence="3">Ankyrin repeat-containing domain protein</fullName>
    </submittedName>
</protein>
<dbReference type="SUPFAM" id="SSF48403">
    <property type="entry name" value="Ankyrin repeat"/>
    <property type="match status" value="1"/>
</dbReference>